<gene>
    <name evidence="2" type="ORF">KACHI17_05880</name>
</gene>
<name>A0AAT9GGE6_9BACT</name>
<dbReference type="InterPro" id="IPR011008">
    <property type="entry name" value="Dimeric_a/b-barrel"/>
</dbReference>
<dbReference type="RefSeq" id="WP_353550016.1">
    <property type="nucleotide sequence ID" value="NZ_AP029612.1"/>
</dbReference>
<organism evidence="2">
    <name type="scientific">Sediminibacterium sp. KACHI17</name>
    <dbReference type="NCBI Taxonomy" id="1751071"/>
    <lineage>
        <taxon>Bacteria</taxon>
        <taxon>Pseudomonadati</taxon>
        <taxon>Bacteroidota</taxon>
        <taxon>Chitinophagia</taxon>
        <taxon>Chitinophagales</taxon>
        <taxon>Chitinophagaceae</taxon>
        <taxon>Sediminibacterium</taxon>
    </lineage>
</organism>
<dbReference type="InterPro" id="IPR052936">
    <property type="entry name" value="Jasmonate_Hydroxylase-like"/>
</dbReference>
<dbReference type="SUPFAM" id="SSF54909">
    <property type="entry name" value="Dimeric alpha+beta barrel"/>
    <property type="match status" value="1"/>
</dbReference>
<proteinExistence type="predicted"/>
<protein>
    <submittedName>
        <fullName evidence="2">Antibiotic biosynthesis monooxygenase</fullName>
    </submittedName>
</protein>
<evidence type="ECO:0000259" key="1">
    <source>
        <dbReference type="Pfam" id="PF03992"/>
    </source>
</evidence>
<accession>A0AAT9GGE6</accession>
<dbReference type="GO" id="GO:0004497">
    <property type="term" value="F:monooxygenase activity"/>
    <property type="evidence" value="ECO:0007669"/>
    <property type="project" value="UniProtKB-KW"/>
</dbReference>
<dbReference type="PANTHER" id="PTHR37811:SF2">
    <property type="entry name" value="ABM DOMAIN-CONTAINING PROTEIN"/>
    <property type="match status" value="1"/>
</dbReference>
<dbReference type="Pfam" id="PF03992">
    <property type="entry name" value="ABM"/>
    <property type="match status" value="1"/>
</dbReference>
<evidence type="ECO:0000313" key="2">
    <source>
        <dbReference type="EMBL" id="BFG69707.1"/>
    </source>
</evidence>
<dbReference type="Gene3D" id="3.30.70.100">
    <property type="match status" value="1"/>
</dbReference>
<dbReference type="AlphaFoldDB" id="A0AAT9GGE6"/>
<sequence length="106" mass="12505">MIAQTPQPPYYAVIFTNELSAHTEGYEEMAHRMTELALQQKGCLGYESVRNGLGITISYWETLDDIHHWKSNAEHMVAQQQGRDIWYKHYKTRICKVERDYGYEHP</sequence>
<dbReference type="InterPro" id="IPR007138">
    <property type="entry name" value="ABM_dom"/>
</dbReference>
<dbReference type="EMBL" id="AP029612">
    <property type="protein sequence ID" value="BFG69707.1"/>
    <property type="molecule type" value="Genomic_DNA"/>
</dbReference>
<keyword evidence="2" id="KW-0503">Monooxygenase</keyword>
<feature type="domain" description="ABM" evidence="1">
    <location>
        <begin position="21"/>
        <end position="80"/>
    </location>
</feature>
<keyword evidence="2" id="KW-0560">Oxidoreductase</keyword>
<reference evidence="2" key="1">
    <citation type="submission" date="2024-02" db="EMBL/GenBank/DDBJ databases">
        <title>Sediminibacterium planktonica sp. nov. and Sediminibacterium longus sp. nov., isolated from surface lake and river water.</title>
        <authorList>
            <person name="Watanabe K."/>
            <person name="Takemine S."/>
            <person name="Ishii Y."/>
            <person name="Ogata Y."/>
            <person name="Shindo C."/>
            <person name="Suda W."/>
        </authorList>
    </citation>
    <scope>NUCLEOTIDE SEQUENCE</scope>
    <source>
        <strain evidence="2">KACHI17</strain>
    </source>
</reference>
<dbReference type="PANTHER" id="PTHR37811">
    <property type="entry name" value="BLL5343 PROTEIN"/>
    <property type="match status" value="1"/>
</dbReference>